<evidence type="ECO:0000313" key="3">
    <source>
        <dbReference type="Proteomes" id="UP000319619"/>
    </source>
</evidence>
<dbReference type="InterPro" id="IPR050194">
    <property type="entry name" value="Glycosyltransferase_grp1"/>
</dbReference>
<dbReference type="GO" id="GO:0016757">
    <property type="term" value="F:glycosyltransferase activity"/>
    <property type="evidence" value="ECO:0007669"/>
    <property type="project" value="InterPro"/>
</dbReference>
<protein>
    <submittedName>
        <fullName evidence="2">Glycosyl transferase family 1</fullName>
    </submittedName>
</protein>
<reference evidence="2 3" key="1">
    <citation type="submission" date="2017-06" db="EMBL/GenBank/DDBJ databases">
        <title>Novel microbial phyla capable of carbon fixation and sulfur reduction in deep-sea sediments.</title>
        <authorList>
            <person name="Huang J."/>
            <person name="Baker B."/>
            <person name="Wang Y."/>
        </authorList>
    </citation>
    <scope>NUCLEOTIDE SEQUENCE [LARGE SCALE GENOMIC DNA]</scope>
    <source>
        <strain evidence="2">B3_LCP</strain>
    </source>
</reference>
<sequence length="392" mass="44610">MSIGDFQIALVHDWLTGMRGGEKCLEVLCEFFPEATLFTIYHDHGAMSPIIEGMKIRTSWIERLPFARPYFRAYLPFFPAAIENFDLSAYQLIISTSHCVAKGVKTPHGSLHLSYIHTPMRYIWEMYRHYLGSARNPLKRLFGPVLASRLRTWDVASSDRVDEFIANSENVRKRIGKHYSRDATVIHPPVDTDFYHPTENQGDYYLIVTALVPYKAVDIAVHAFNSLGRKLIIVGDGPECNHLKQIANANIEFLPWQNEESLRNLYSGCQALIFPGEEDFGIVPLEAQSCGRPVVAYGRGGVLETVIPLNQQSRTADKEPTGVFFHHPNSESLAEAVRELDGFDFKTEAIRRHALQFRRSVFVRKMADFINASLRKKFGNSEDIPFIKLTDE</sequence>
<feature type="domain" description="Glycosyl transferase family 1" evidence="1">
    <location>
        <begin position="201"/>
        <end position="340"/>
    </location>
</feature>
<dbReference type="Gene3D" id="3.40.50.2000">
    <property type="entry name" value="Glycogen Phosphorylase B"/>
    <property type="match status" value="2"/>
</dbReference>
<proteinExistence type="predicted"/>
<dbReference type="SUPFAM" id="SSF53756">
    <property type="entry name" value="UDP-Glycosyltransferase/glycogen phosphorylase"/>
    <property type="match status" value="1"/>
</dbReference>
<name>A0A532V3W0_UNCL8</name>
<evidence type="ECO:0000259" key="1">
    <source>
        <dbReference type="Pfam" id="PF00534"/>
    </source>
</evidence>
<gene>
    <name evidence="2" type="ORF">CEE37_04045</name>
</gene>
<dbReference type="PANTHER" id="PTHR45947:SF3">
    <property type="entry name" value="SULFOQUINOVOSYL TRANSFERASE SQD2"/>
    <property type="match status" value="1"/>
</dbReference>
<dbReference type="Pfam" id="PF00534">
    <property type="entry name" value="Glycos_transf_1"/>
    <property type="match status" value="1"/>
</dbReference>
<dbReference type="InterPro" id="IPR001296">
    <property type="entry name" value="Glyco_trans_1"/>
</dbReference>
<keyword evidence="2" id="KW-0808">Transferase</keyword>
<accession>A0A532V3W0</accession>
<organism evidence="2 3">
    <name type="scientific">candidate division LCP-89 bacterium B3_LCP</name>
    <dbReference type="NCBI Taxonomy" id="2012998"/>
    <lineage>
        <taxon>Bacteria</taxon>
        <taxon>Pseudomonadati</taxon>
        <taxon>Bacteria division LCP-89</taxon>
    </lineage>
</organism>
<dbReference type="PANTHER" id="PTHR45947">
    <property type="entry name" value="SULFOQUINOVOSYL TRANSFERASE SQD2"/>
    <property type="match status" value="1"/>
</dbReference>
<evidence type="ECO:0000313" key="2">
    <source>
        <dbReference type="EMBL" id="TKJ41904.1"/>
    </source>
</evidence>
<dbReference type="EMBL" id="NJBN01000002">
    <property type="protein sequence ID" value="TKJ41904.1"/>
    <property type="molecule type" value="Genomic_DNA"/>
</dbReference>
<dbReference type="Proteomes" id="UP000319619">
    <property type="component" value="Unassembled WGS sequence"/>
</dbReference>
<comment type="caution">
    <text evidence="2">The sequence shown here is derived from an EMBL/GenBank/DDBJ whole genome shotgun (WGS) entry which is preliminary data.</text>
</comment>
<dbReference type="AlphaFoldDB" id="A0A532V3W0"/>